<dbReference type="GO" id="GO:0030420">
    <property type="term" value="P:establishment of competence for transformation"/>
    <property type="evidence" value="ECO:0007669"/>
    <property type="project" value="UniProtKB-KW"/>
</dbReference>
<organism evidence="4 5">
    <name type="scientific">Litchfieldia salsa</name>
    <dbReference type="NCBI Taxonomy" id="930152"/>
    <lineage>
        <taxon>Bacteria</taxon>
        <taxon>Bacillati</taxon>
        <taxon>Bacillota</taxon>
        <taxon>Bacilli</taxon>
        <taxon>Bacillales</taxon>
        <taxon>Bacillaceae</taxon>
        <taxon>Litchfieldia</taxon>
    </lineage>
</organism>
<keyword evidence="3" id="KW-0812">Transmembrane</keyword>
<evidence type="ECO:0000313" key="4">
    <source>
        <dbReference type="EMBL" id="SDO96163.1"/>
    </source>
</evidence>
<dbReference type="NCBIfam" id="TIGR02532">
    <property type="entry name" value="IV_pilin_GFxxxE"/>
    <property type="match status" value="1"/>
</dbReference>
<dbReference type="Gene3D" id="3.30.700.10">
    <property type="entry name" value="Glycoprotein, Type 4 Pilin"/>
    <property type="match status" value="1"/>
</dbReference>
<dbReference type="EMBL" id="FNJU01000001">
    <property type="protein sequence ID" value="SDO96163.1"/>
    <property type="molecule type" value="Genomic_DNA"/>
</dbReference>
<dbReference type="OrthoDB" id="2924892at2"/>
<comment type="subcellular location">
    <subcellularLocation>
        <location evidence="1">Cell surface</location>
    </subcellularLocation>
</comment>
<dbReference type="InterPro" id="IPR012902">
    <property type="entry name" value="N_methyl_site"/>
</dbReference>
<keyword evidence="3" id="KW-1133">Transmembrane helix</keyword>
<protein>
    <submittedName>
        <fullName evidence="4">Type IV pilus assembly protein PilA</fullName>
    </submittedName>
</protein>
<reference evidence="5" key="1">
    <citation type="submission" date="2016-10" db="EMBL/GenBank/DDBJ databases">
        <authorList>
            <person name="Varghese N."/>
            <person name="Submissions S."/>
        </authorList>
    </citation>
    <scope>NUCLEOTIDE SEQUENCE [LARGE SCALE GENOMIC DNA]</scope>
    <source>
        <strain evidence="5">IBRC-M10078</strain>
    </source>
</reference>
<accession>A0A1H0NU35</accession>
<name>A0A1H0NU35_9BACI</name>
<dbReference type="Pfam" id="PF07963">
    <property type="entry name" value="N_methyl"/>
    <property type="match status" value="1"/>
</dbReference>
<evidence type="ECO:0000313" key="5">
    <source>
        <dbReference type="Proteomes" id="UP000199159"/>
    </source>
</evidence>
<dbReference type="STRING" id="930152.SAMN05216565_10119"/>
<evidence type="ECO:0000256" key="1">
    <source>
        <dbReference type="ARBA" id="ARBA00004241"/>
    </source>
</evidence>
<dbReference type="AlphaFoldDB" id="A0A1H0NU35"/>
<evidence type="ECO:0000256" key="3">
    <source>
        <dbReference type="SAM" id="Phobius"/>
    </source>
</evidence>
<dbReference type="Proteomes" id="UP000199159">
    <property type="component" value="Unassembled WGS sequence"/>
</dbReference>
<dbReference type="RefSeq" id="WP_090848952.1">
    <property type="nucleotide sequence ID" value="NZ_FNJU01000001.1"/>
</dbReference>
<dbReference type="InterPro" id="IPR045584">
    <property type="entry name" value="Pilin-like"/>
</dbReference>
<evidence type="ECO:0000256" key="2">
    <source>
        <dbReference type="ARBA" id="ARBA00023287"/>
    </source>
</evidence>
<sequence length="155" mass="16243">MMKKILKNQKGLTLIELLAVIVILGIIAAIAVPAIGNIIANSERKADLTEASQIIGSAKLYIASEGPTFDPSANTLKITKAADGSLSYLPTGNTGFEGYLDKSDAFELTITKNGGALTFSIDAHPSTEDYAQPGLSPAHVKGAALSETQIETLIR</sequence>
<dbReference type="PROSITE" id="PS00409">
    <property type="entry name" value="PROKAR_NTER_METHYL"/>
    <property type="match status" value="1"/>
</dbReference>
<keyword evidence="3" id="KW-0472">Membrane</keyword>
<proteinExistence type="predicted"/>
<feature type="transmembrane region" description="Helical" evidence="3">
    <location>
        <begin position="12"/>
        <end position="35"/>
    </location>
</feature>
<dbReference type="GO" id="GO:0009986">
    <property type="term" value="C:cell surface"/>
    <property type="evidence" value="ECO:0007669"/>
    <property type="project" value="UniProtKB-SubCell"/>
</dbReference>
<dbReference type="SUPFAM" id="SSF54523">
    <property type="entry name" value="Pili subunits"/>
    <property type="match status" value="1"/>
</dbReference>
<keyword evidence="5" id="KW-1185">Reference proteome</keyword>
<keyword evidence="2" id="KW-0178">Competence</keyword>
<gene>
    <name evidence="4" type="ORF">SAMN05216565_10119</name>
</gene>